<dbReference type="PANTHER" id="PTHR11122:SF13">
    <property type="entry name" value="GLUCOSE-6-PHOSPHATE 1-EPIMERASE"/>
    <property type="match status" value="1"/>
</dbReference>
<dbReference type="Proteomes" id="UP000192536">
    <property type="component" value="Unassembled WGS sequence"/>
</dbReference>
<evidence type="ECO:0000256" key="2">
    <source>
        <dbReference type="ARBA" id="ARBA00005866"/>
    </source>
</evidence>
<comment type="similarity">
    <text evidence="2 4">Belongs to the glucose-6-phosphate 1-epimerase family.</text>
</comment>
<organism evidence="6 7">
    <name type="scientific">Rouxiella badensis</name>
    <dbReference type="NCBI Taxonomy" id="1646377"/>
    <lineage>
        <taxon>Bacteria</taxon>
        <taxon>Pseudomonadati</taxon>
        <taxon>Pseudomonadota</taxon>
        <taxon>Gammaproteobacteria</taxon>
        <taxon>Enterobacterales</taxon>
        <taxon>Yersiniaceae</taxon>
        <taxon>Rouxiella</taxon>
    </lineage>
</organism>
<feature type="active site" evidence="5">
    <location>
        <position position="263"/>
    </location>
</feature>
<dbReference type="InterPro" id="IPR014718">
    <property type="entry name" value="GH-type_carb-bd"/>
</dbReference>
<keyword evidence="3 4" id="KW-0413">Isomerase</keyword>
<evidence type="ECO:0000313" key="7">
    <source>
        <dbReference type="Proteomes" id="UP000192536"/>
    </source>
</evidence>
<dbReference type="RefSeq" id="WP_017491002.1">
    <property type="nucleotide sequence ID" value="NZ_MRWE01000005.1"/>
</dbReference>
<dbReference type="Gene3D" id="2.70.98.10">
    <property type="match status" value="1"/>
</dbReference>
<name>A0A1X0WJ36_9GAMM</name>
<sequence length="288" mass="31374">MSEQFFTLPVTKQISPSISQSQIADLPLLVITHPKGRAAITLQGAHLVSWQPTGQKPVIWLSSETAFEPGVAIRGGVPVCWPWFGPAGKPSHGFARNLPWQLTAHRENDSVVNLTLTLKDSEETRKYWPHAFTLHAHFSFGDQCSIELESHGDFETTSALHAYFEIGDISEVKVEGLGQPYIDKVANGETALLQGPLTFNGLTDRIFTDPEKESLIVDPVLKRTLSVKHQGNSDVVSWNPGAENSASMKDMADDGYKTMVCVETAAISHSQISTAAAPAKLAIVFGIK</sequence>
<dbReference type="GO" id="GO:0005737">
    <property type="term" value="C:cytoplasm"/>
    <property type="evidence" value="ECO:0007669"/>
    <property type="project" value="TreeGrafter"/>
</dbReference>
<feature type="active site" evidence="5">
    <location>
        <position position="161"/>
    </location>
</feature>
<evidence type="ECO:0000256" key="1">
    <source>
        <dbReference type="ARBA" id="ARBA00001096"/>
    </source>
</evidence>
<dbReference type="CDD" id="cd09020">
    <property type="entry name" value="D-hex-6-P-epi_like"/>
    <property type="match status" value="1"/>
</dbReference>
<accession>A0A1X0WJ36</accession>
<comment type="caution">
    <text evidence="6">The sequence shown here is derived from an EMBL/GenBank/DDBJ whole genome shotgun (WGS) entry which is preliminary data.</text>
</comment>
<dbReference type="EC" id="5.1.3.15" evidence="4"/>
<proteinExistence type="inferred from homology"/>
<comment type="catalytic activity">
    <reaction evidence="1">
        <text>alpha-D-glucose 6-phosphate = beta-D-glucose 6-phosphate</text>
        <dbReference type="Rhea" id="RHEA:16249"/>
        <dbReference type="ChEBI" id="CHEBI:58225"/>
        <dbReference type="ChEBI" id="CHEBI:58247"/>
        <dbReference type="EC" id="5.1.3.15"/>
    </reaction>
</comment>
<dbReference type="PANTHER" id="PTHR11122">
    <property type="entry name" value="APOSPORY-ASSOCIATED PROTEIN C-RELATED"/>
    <property type="match status" value="1"/>
</dbReference>
<dbReference type="SUPFAM" id="SSF74650">
    <property type="entry name" value="Galactose mutarotase-like"/>
    <property type="match status" value="1"/>
</dbReference>
<evidence type="ECO:0000256" key="3">
    <source>
        <dbReference type="ARBA" id="ARBA00023235"/>
    </source>
</evidence>
<keyword evidence="7" id="KW-1185">Reference proteome</keyword>
<dbReference type="GO" id="GO:0005975">
    <property type="term" value="P:carbohydrate metabolic process"/>
    <property type="evidence" value="ECO:0007669"/>
    <property type="project" value="InterPro"/>
</dbReference>
<dbReference type="GO" id="GO:0030246">
    <property type="term" value="F:carbohydrate binding"/>
    <property type="evidence" value="ECO:0007669"/>
    <property type="project" value="UniProtKB-UniRule"/>
</dbReference>
<dbReference type="Pfam" id="PF01263">
    <property type="entry name" value="Aldose_epim"/>
    <property type="match status" value="1"/>
</dbReference>
<dbReference type="InterPro" id="IPR025532">
    <property type="entry name" value="G6P_1-epimerase"/>
</dbReference>
<gene>
    <name evidence="6" type="ORF">BS640_04980</name>
</gene>
<evidence type="ECO:0000256" key="5">
    <source>
        <dbReference type="PIRSR" id="PIRSR016020-1"/>
    </source>
</evidence>
<dbReference type="InterPro" id="IPR008183">
    <property type="entry name" value="Aldose_1/G6P_1-epimerase"/>
</dbReference>
<evidence type="ECO:0000313" key="6">
    <source>
        <dbReference type="EMBL" id="ORJ26761.1"/>
    </source>
</evidence>
<dbReference type="STRING" id="1646377.BS640_04980"/>
<evidence type="ECO:0000256" key="4">
    <source>
        <dbReference type="PIRNR" id="PIRNR016020"/>
    </source>
</evidence>
<protein>
    <recommendedName>
        <fullName evidence="4">Putative glucose-6-phosphate 1-epimerase</fullName>
        <ecNumber evidence="4">5.1.3.15</ecNumber>
    </recommendedName>
</protein>
<dbReference type="EMBL" id="MRWE01000005">
    <property type="protein sequence ID" value="ORJ26761.1"/>
    <property type="molecule type" value="Genomic_DNA"/>
</dbReference>
<dbReference type="AlphaFoldDB" id="A0A1X0WJ36"/>
<dbReference type="PIRSF" id="PIRSF016020">
    <property type="entry name" value="PHexose_mutarotase"/>
    <property type="match status" value="1"/>
</dbReference>
<reference evidence="6 7" key="1">
    <citation type="journal article" date="2017" name="Int. J. Syst. Evol. Microbiol.">
        <title>Rouxiella badensis sp. nov. and Rouxiella silvae sp. nov. isolated from peat bog soil in Germany and emendation of the genus description.</title>
        <authorList>
            <person name="Le Fleche-Mateos A."/>
            <person name="Kugler J.H."/>
            <person name="Hansen S.H."/>
            <person name="Syldatk C."/>
            <person name="Hausmann R."/>
            <person name="Lomprez F."/>
            <person name="Vandenbogaert M."/>
            <person name="Manuguerra J.C."/>
            <person name="Grimont P.A."/>
        </authorList>
    </citation>
    <scope>NUCLEOTIDE SEQUENCE [LARGE SCALE GENOMIC DNA]</scope>
    <source>
        <strain evidence="6 7">DSM 100043</strain>
    </source>
</reference>
<dbReference type="GO" id="GO:0047938">
    <property type="term" value="F:glucose-6-phosphate 1-epimerase activity"/>
    <property type="evidence" value="ECO:0007669"/>
    <property type="project" value="UniProtKB-UniRule"/>
</dbReference>
<dbReference type="InterPro" id="IPR011013">
    <property type="entry name" value="Gal_mutarotase_sf_dom"/>
</dbReference>